<reference evidence="6 7" key="2">
    <citation type="journal article" date="2017" name="Genome Biol.">
        <title>New reference genome sequences of hot pepper reveal the massive evolution of plant disease-resistance genes by retroduplication.</title>
        <authorList>
            <person name="Kim S."/>
            <person name="Park J."/>
            <person name="Yeom S.I."/>
            <person name="Kim Y.M."/>
            <person name="Seo E."/>
            <person name="Kim K.T."/>
            <person name="Kim M.S."/>
            <person name="Lee J.M."/>
            <person name="Cheong K."/>
            <person name="Shin H.S."/>
            <person name="Kim S.B."/>
            <person name="Han K."/>
            <person name="Lee J."/>
            <person name="Park M."/>
            <person name="Lee H.A."/>
            <person name="Lee H.Y."/>
            <person name="Lee Y."/>
            <person name="Oh S."/>
            <person name="Lee J.H."/>
            <person name="Choi E."/>
            <person name="Choi E."/>
            <person name="Lee S.E."/>
            <person name="Jeon J."/>
            <person name="Kim H."/>
            <person name="Choi G."/>
            <person name="Song H."/>
            <person name="Lee J."/>
            <person name="Lee S.C."/>
            <person name="Kwon J.K."/>
            <person name="Lee H.Y."/>
            <person name="Koo N."/>
            <person name="Hong Y."/>
            <person name="Kim R.W."/>
            <person name="Kang W.H."/>
            <person name="Huh J.H."/>
            <person name="Kang B.C."/>
            <person name="Yang T.J."/>
            <person name="Lee Y.H."/>
            <person name="Bennetzen J.L."/>
            <person name="Choi D."/>
        </authorList>
    </citation>
    <scope>NUCLEOTIDE SEQUENCE [LARGE SCALE GENOMIC DNA]</scope>
    <source>
        <strain evidence="7">cv. CM334</strain>
    </source>
</reference>
<dbReference type="EMBL" id="AYRZ02000074">
    <property type="protein sequence ID" value="PHT62498.1"/>
    <property type="molecule type" value="Genomic_DNA"/>
</dbReference>
<dbReference type="Pfam" id="PF00069">
    <property type="entry name" value="Pkinase"/>
    <property type="match status" value="1"/>
</dbReference>
<dbReference type="STRING" id="4072.A0A2G2XYA9"/>
<dbReference type="InterPro" id="IPR050117">
    <property type="entry name" value="MAPK"/>
</dbReference>
<evidence type="ECO:0000256" key="3">
    <source>
        <dbReference type="ARBA" id="ARBA00022840"/>
    </source>
</evidence>
<keyword evidence="2 4" id="KW-0547">Nucleotide-binding</keyword>
<feature type="binding site" evidence="4">
    <location>
        <position position="46"/>
    </location>
    <ligand>
        <name>ATP</name>
        <dbReference type="ChEBI" id="CHEBI:30616"/>
    </ligand>
</feature>
<dbReference type="GO" id="GO:0005524">
    <property type="term" value="F:ATP binding"/>
    <property type="evidence" value="ECO:0007669"/>
    <property type="project" value="UniProtKB-UniRule"/>
</dbReference>
<comment type="caution">
    <text evidence="6">The sequence shown here is derived from an EMBL/GenBank/DDBJ whole genome shotgun (WGS) entry which is preliminary data.</text>
</comment>
<dbReference type="PANTHER" id="PTHR24055">
    <property type="entry name" value="MITOGEN-ACTIVATED PROTEIN KINASE"/>
    <property type="match status" value="1"/>
</dbReference>
<name>A0A2G2XYA9_CAPAN</name>
<dbReference type="Gramene" id="PHT62498">
    <property type="protein sequence ID" value="PHT62498"/>
    <property type="gene ID" value="T459_33657"/>
</dbReference>
<dbReference type="Proteomes" id="UP000222542">
    <property type="component" value="Unassembled WGS sequence"/>
</dbReference>
<evidence type="ECO:0000313" key="7">
    <source>
        <dbReference type="Proteomes" id="UP000222542"/>
    </source>
</evidence>
<evidence type="ECO:0000256" key="4">
    <source>
        <dbReference type="PROSITE-ProRule" id="PRU10141"/>
    </source>
</evidence>
<dbReference type="OMA" id="INNMFEH"/>
<evidence type="ECO:0000256" key="2">
    <source>
        <dbReference type="ARBA" id="ARBA00022741"/>
    </source>
</evidence>
<protein>
    <recommendedName>
        <fullName evidence="5">Protein kinase domain-containing protein</fullName>
    </recommendedName>
</protein>
<dbReference type="InterPro" id="IPR017441">
    <property type="entry name" value="Protein_kinase_ATP_BS"/>
</dbReference>
<dbReference type="PROSITE" id="PS00107">
    <property type="entry name" value="PROTEIN_KINASE_ATP"/>
    <property type="match status" value="1"/>
</dbReference>
<keyword evidence="3 4" id="KW-0067">ATP-binding</keyword>
<dbReference type="SUPFAM" id="SSF56112">
    <property type="entry name" value="Protein kinase-like (PK-like)"/>
    <property type="match status" value="1"/>
</dbReference>
<comment type="similarity">
    <text evidence="1">Belongs to the protein kinase superfamily. CMGC Ser/Thr protein kinase family. MAP kinase subfamily.</text>
</comment>
<dbReference type="InterPro" id="IPR000719">
    <property type="entry name" value="Prot_kinase_dom"/>
</dbReference>
<gene>
    <name evidence="6" type="ORF">T459_33657</name>
</gene>
<organism evidence="6 7">
    <name type="scientific">Capsicum annuum</name>
    <name type="common">Capsicum pepper</name>
    <dbReference type="NCBI Taxonomy" id="4072"/>
    <lineage>
        <taxon>Eukaryota</taxon>
        <taxon>Viridiplantae</taxon>
        <taxon>Streptophyta</taxon>
        <taxon>Embryophyta</taxon>
        <taxon>Tracheophyta</taxon>
        <taxon>Spermatophyta</taxon>
        <taxon>Magnoliopsida</taxon>
        <taxon>eudicotyledons</taxon>
        <taxon>Gunneridae</taxon>
        <taxon>Pentapetalae</taxon>
        <taxon>asterids</taxon>
        <taxon>lamiids</taxon>
        <taxon>Solanales</taxon>
        <taxon>Solanaceae</taxon>
        <taxon>Solanoideae</taxon>
        <taxon>Capsiceae</taxon>
        <taxon>Capsicum</taxon>
    </lineage>
</organism>
<sequence>MLFKEFFAEYGEANQYKIQQVVGKGSYGVVAAAVDTQTGKKVVIKKINNMFEHVSESTRILREIKLLCLLRYPDIVEVKQILLHSLNYLAIFSLGLDHWVMEM</sequence>
<evidence type="ECO:0000256" key="1">
    <source>
        <dbReference type="ARBA" id="ARBA00008832"/>
    </source>
</evidence>
<proteinExistence type="inferred from homology"/>
<reference evidence="6 7" key="1">
    <citation type="journal article" date="2014" name="Nat. Genet.">
        <title>Genome sequence of the hot pepper provides insights into the evolution of pungency in Capsicum species.</title>
        <authorList>
            <person name="Kim S."/>
            <person name="Park M."/>
            <person name="Yeom S.I."/>
            <person name="Kim Y.M."/>
            <person name="Lee J.M."/>
            <person name="Lee H.A."/>
            <person name="Seo E."/>
            <person name="Choi J."/>
            <person name="Cheong K."/>
            <person name="Kim K.T."/>
            <person name="Jung K."/>
            <person name="Lee G.W."/>
            <person name="Oh S.K."/>
            <person name="Bae C."/>
            <person name="Kim S.B."/>
            <person name="Lee H.Y."/>
            <person name="Kim S.Y."/>
            <person name="Kim M.S."/>
            <person name="Kang B.C."/>
            <person name="Jo Y.D."/>
            <person name="Yang H.B."/>
            <person name="Jeong H.J."/>
            <person name="Kang W.H."/>
            <person name="Kwon J.K."/>
            <person name="Shin C."/>
            <person name="Lim J.Y."/>
            <person name="Park J.H."/>
            <person name="Huh J.H."/>
            <person name="Kim J.S."/>
            <person name="Kim B.D."/>
            <person name="Cohen O."/>
            <person name="Paran I."/>
            <person name="Suh M.C."/>
            <person name="Lee S.B."/>
            <person name="Kim Y.K."/>
            <person name="Shin Y."/>
            <person name="Noh S.J."/>
            <person name="Park J."/>
            <person name="Seo Y.S."/>
            <person name="Kwon S.Y."/>
            <person name="Kim H.A."/>
            <person name="Park J.M."/>
            <person name="Kim H.J."/>
            <person name="Choi S.B."/>
            <person name="Bosland P.W."/>
            <person name="Reeves G."/>
            <person name="Jo S.H."/>
            <person name="Lee B.W."/>
            <person name="Cho H.T."/>
            <person name="Choi H.S."/>
            <person name="Lee M.S."/>
            <person name="Yu Y."/>
            <person name="Do Choi Y."/>
            <person name="Park B.S."/>
            <person name="van Deynze A."/>
            <person name="Ashrafi H."/>
            <person name="Hill T."/>
            <person name="Kim W.T."/>
            <person name="Pai H.S."/>
            <person name="Ahn H.K."/>
            <person name="Yeam I."/>
            <person name="Giovannoni J.J."/>
            <person name="Rose J.K."/>
            <person name="Sorensen I."/>
            <person name="Lee S.J."/>
            <person name="Kim R.W."/>
            <person name="Choi I.Y."/>
            <person name="Choi B.S."/>
            <person name="Lim J.S."/>
            <person name="Lee Y.H."/>
            <person name="Choi D."/>
        </authorList>
    </citation>
    <scope>NUCLEOTIDE SEQUENCE [LARGE SCALE GENOMIC DNA]</scope>
    <source>
        <strain evidence="7">cv. CM334</strain>
    </source>
</reference>
<dbReference type="GO" id="GO:0004672">
    <property type="term" value="F:protein kinase activity"/>
    <property type="evidence" value="ECO:0007669"/>
    <property type="project" value="InterPro"/>
</dbReference>
<feature type="domain" description="Protein kinase" evidence="5">
    <location>
        <begin position="16"/>
        <end position="103"/>
    </location>
</feature>
<evidence type="ECO:0000259" key="5">
    <source>
        <dbReference type="PROSITE" id="PS50011"/>
    </source>
</evidence>
<dbReference type="AlphaFoldDB" id="A0A2G2XYA9"/>
<dbReference type="Gene3D" id="3.30.200.20">
    <property type="entry name" value="Phosphorylase Kinase, domain 1"/>
    <property type="match status" value="1"/>
</dbReference>
<dbReference type="InterPro" id="IPR011009">
    <property type="entry name" value="Kinase-like_dom_sf"/>
</dbReference>
<evidence type="ECO:0000313" key="6">
    <source>
        <dbReference type="EMBL" id="PHT62498.1"/>
    </source>
</evidence>
<keyword evidence="7" id="KW-1185">Reference proteome</keyword>
<dbReference type="PROSITE" id="PS50011">
    <property type="entry name" value="PROTEIN_KINASE_DOM"/>
    <property type="match status" value="1"/>
</dbReference>
<accession>A0A2G2XYA9</accession>